<evidence type="ECO:0000313" key="2">
    <source>
        <dbReference type="Proteomes" id="UP000814033"/>
    </source>
</evidence>
<keyword evidence="2" id="KW-1185">Reference proteome</keyword>
<reference evidence="1" key="2">
    <citation type="journal article" date="2022" name="New Phytol.">
        <title>Evolutionary transition to the ectomycorrhizal habit in the genomes of a hyperdiverse lineage of mushroom-forming fungi.</title>
        <authorList>
            <person name="Looney B."/>
            <person name="Miyauchi S."/>
            <person name="Morin E."/>
            <person name="Drula E."/>
            <person name="Courty P.E."/>
            <person name="Kohler A."/>
            <person name="Kuo A."/>
            <person name="LaButti K."/>
            <person name="Pangilinan J."/>
            <person name="Lipzen A."/>
            <person name="Riley R."/>
            <person name="Andreopoulos W."/>
            <person name="He G."/>
            <person name="Johnson J."/>
            <person name="Nolan M."/>
            <person name="Tritt A."/>
            <person name="Barry K.W."/>
            <person name="Grigoriev I.V."/>
            <person name="Nagy L.G."/>
            <person name="Hibbett D."/>
            <person name="Henrissat B."/>
            <person name="Matheny P.B."/>
            <person name="Labbe J."/>
            <person name="Martin F.M."/>
        </authorList>
    </citation>
    <scope>NUCLEOTIDE SEQUENCE</scope>
    <source>
        <strain evidence="1">FP105234-sp</strain>
    </source>
</reference>
<protein>
    <submittedName>
        <fullName evidence="1">Uncharacterized protein</fullName>
    </submittedName>
</protein>
<dbReference type="EMBL" id="MU275911">
    <property type="protein sequence ID" value="KAI0047113.1"/>
    <property type="molecule type" value="Genomic_DNA"/>
</dbReference>
<reference evidence="1" key="1">
    <citation type="submission" date="2021-02" db="EMBL/GenBank/DDBJ databases">
        <authorList>
            <consortium name="DOE Joint Genome Institute"/>
            <person name="Ahrendt S."/>
            <person name="Looney B.P."/>
            <person name="Miyauchi S."/>
            <person name="Morin E."/>
            <person name="Drula E."/>
            <person name="Courty P.E."/>
            <person name="Chicoki N."/>
            <person name="Fauchery L."/>
            <person name="Kohler A."/>
            <person name="Kuo A."/>
            <person name="Labutti K."/>
            <person name="Pangilinan J."/>
            <person name="Lipzen A."/>
            <person name="Riley R."/>
            <person name="Andreopoulos W."/>
            <person name="He G."/>
            <person name="Johnson J."/>
            <person name="Barry K.W."/>
            <person name="Grigoriev I.V."/>
            <person name="Nagy L."/>
            <person name="Hibbett D."/>
            <person name="Henrissat B."/>
            <person name="Matheny P.B."/>
            <person name="Labbe J."/>
            <person name="Martin F."/>
        </authorList>
    </citation>
    <scope>NUCLEOTIDE SEQUENCE</scope>
    <source>
        <strain evidence="1">FP105234-sp</strain>
    </source>
</reference>
<gene>
    <name evidence="1" type="ORF">FA95DRAFT_1606375</name>
</gene>
<proteinExistence type="predicted"/>
<comment type="caution">
    <text evidence="1">The sequence shown here is derived from an EMBL/GenBank/DDBJ whole genome shotgun (WGS) entry which is preliminary data.</text>
</comment>
<name>A0ACB8RSN3_9AGAM</name>
<sequence>MCPRSWCTKARYKAALAVFNAVGKNEFEASPALECPPAIPPARTRNPSHLARQLFLAPHLTPHPFLSGAHTEALPAGPPIADVYFWTAPRWQGALFDLMPGGTVRTVALDARRCLTVCTSAGRLAHTAPGSISDTLHLGAGKWVGEWRARARRS</sequence>
<accession>A0ACB8RSN3</accession>
<evidence type="ECO:0000313" key="1">
    <source>
        <dbReference type="EMBL" id="KAI0047113.1"/>
    </source>
</evidence>
<organism evidence="1 2">
    <name type="scientific">Auriscalpium vulgare</name>
    <dbReference type="NCBI Taxonomy" id="40419"/>
    <lineage>
        <taxon>Eukaryota</taxon>
        <taxon>Fungi</taxon>
        <taxon>Dikarya</taxon>
        <taxon>Basidiomycota</taxon>
        <taxon>Agaricomycotina</taxon>
        <taxon>Agaricomycetes</taxon>
        <taxon>Russulales</taxon>
        <taxon>Auriscalpiaceae</taxon>
        <taxon>Auriscalpium</taxon>
    </lineage>
</organism>
<dbReference type="Proteomes" id="UP000814033">
    <property type="component" value="Unassembled WGS sequence"/>
</dbReference>